<dbReference type="Proteomes" id="UP000251243">
    <property type="component" value="Segment"/>
</dbReference>
<dbReference type="GeneID" id="54993742"/>
<evidence type="ECO:0000313" key="2">
    <source>
        <dbReference type="Proteomes" id="UP000251243"/>
    </source>
</evidence>
<protein>
    <submittedName>
        <fullName evidence="1">Uncharacterized protein</fullName>
    </submittedName>
</protein>
<reference evidence="2" key="1">
    <citation type="submission" date="2018-04" db="EMBL/GenBank/DDBJ databases">
        <authorList>
            <person name="Go L.Y."/>
            <person name="Mitchell J.A."/>
        </authorList>
    </citation>
    <scope>NUCLEOTIDE SEQUENCE [LARGE SCALE GENOMIC DNA]</scope>
</reference>
<dbReference type="KEGG" id="vg:54993742"/>
<keyword evidence="2" id="KW-1185">Reference proteome</keyword>
<name>A0A2Z4QAR1_9CAUD</name>
<evidence type="ECO:0000313" key="1">
    <source>
        <dbReference type="EMBL" id="AWY06693.1"/>
    </source>
</evidence>
<gene>
    <name evidence="1" type="primary">59</name>
    <name evidence="1" type="ORF">SEA_ZETA1847_59</name>
</gene>
<accession>A0A2Z4QAR1</accession>
<sequence>MSGMGTGEAPVPTSPLDRLKALADSLADGPSAVASEVHAELEASVTALASCVADIRLAVDDRSLNSAEAIIRVEAILDRYGLN</sequence>
<dbReference type="EMBL" id="MH271320">
    <property type="protein sequence ID" value="AWY06693.1"/>
    <property type="molecule type" value="Genomic_DNA"/>
</dbReference>
<dbReference type="RefSeq" id="YP_009803182.1">
    <property type="nucleotide sequence ID" value="NC_047992.1"/>
</dbReference>
<proteinExistence type="predicted"/>
<organism evidence="1 2">
    <name type="scientific">Microbacterium phage Zeta1847</name>
    <dbReference type="NCBI Taxonomy" id="2201444"/>
    <lineage>
        <taxon>Viruses</taxon>
        <taxon>Duplodnaviria</taxon>
        <taxon>Heunggongvirae</taxon>
        <taxon>Uroviricota</taxon>
        <taxon>Caudoviricetes</taxon>
        <taxon>Casidaviridae</taxon>
        <taxon>Zetavirus</taxon>
        <taxon>Zetavirus zeta1847</taxon>
    </lineage>
</organism>